<reference evidence="2" key="1">
    <citation type="submission" date="2023-03" db="EMBL/GenBank/DDBJ databases">
        <title>Near-Complete genome sequence of Lipomyces tetrasporous NRRL Y-64009, an oleaginous yeast capable of growing on lignocellulosic hydrolysates.</title>
        <authorList>
            <consortium name="Lawrence Berkeley National Laboratory"/>
            <person name="Jagtap S.S."/>
            <person name="Liu J.-J."/>
            <person name="Walukiewicz H.E."/>
            <person name="Pangilinan J."/>
            <person name="Lipzen A."/>
            <person name="Ahrendt S."/>
            <person name="Koriabine M."/>
            <person name="Cobaugh K."/>
            <person name="Salamov A."/>
            <person name="Yoshinaga Y."/>
            <person name="Ng V."/>
            <person name="Daum C."/>
            <person name="Grigoriev I.V."/>
            <person name="Slininger P.J."/>
            <person name="Dien B.S."/>
            <person name="Jin Y.-S."/>
            <person name="Rao C.V."/>
        </authorList>
    </citation>
    <scope>NUCLEOTIDE SEQUENCE</scope>
    <source>
        <strain evidence="2">NRRL Y-64009</strain>
    </source>
</reference>
<protein>
    <recommendedName>
        <fullName evidence="1">F-box domain-containing protein</fullName>
    </recommendedName>
</protein>
<dbReference type="PROSITE" id="PS50181">
    <property type="entry name" value="FBOX"/>
    <property type="match status" value="1"/>
</dbReference>
<evidence type="ECO:0000313" key="3">
    <source>
        <dbReference type="Proteomes" id="UP001217417"/>
    </source>
</evidence>
<evidence type="ECO:0000313" key="2">
    <source>
        <dbReference type="EMBL" id="KAJ8103294.1"/>
    </source>
</evidence>
<dbReference type="InterPro" id="IPR001810">
    <property type="entry name" value="F-box_dom"/>
</dbReference>
<comment type="caution">
    <text evidence="2">The sequence shown here is derived from an EMBL/GenBank/DDBJ whole genome shotgun (WGS) entry which is preliminary data.</text>
</comment>
<dbReference type="AlphaFoldDB" id="A0AAD7QXI2"/>
<dbReference type="EMBL" id="JARPMG010000002">
    <property type="protein sequence ID" value="KAJ8103294.1"/>
    <property type="molecule type" value="Genomic_DNA"/>
</dbReference>
<feature type="domain" description="F-box" evidence="1">
    <location>
        <begin position="8"/>
        <end position="59"/>
    </location>
</feature>
<keyword evidence="3" id="KW-1185">Reference proteome</keyword>
<evidence type="ECO:0000259" key="1">
    <source>
        <dbReference type="PROSITE" id="PS50181"/>
    </source>
</evidence>
<organism evidence="2 3">
    <name type="scientific">Lipomyces tetrasporus</name>
    <dbReference type="NCBI Taxonomy" id="54092"/>
    <lineage>
        <taxon>Eukaryota</taxon>
        <taxon>Fungi</taxon>
        <taxon>Dikarya</taxon>
        <taxon>Ascomycota</taxon>
        <taxon>Saccharomycotina</taxon>
        <taxon>Lipomycetes</taxon>
        <taxon>Lipomycetales</taxon>
        <taxon>Lipomycetaceae</taxon>
        <taxon>Lipomyces</taxon>
    </lineage>
</organism>
<gene>
    <name evidence="2" type="ORF">POJ06DRAFT_247150</name>
</gene>
<dbReference type="SUPFAM" id="SSF81383">
    <property type="entry name" value="F-box domain"/>
    <property type="match status" value="1"/>
</dbReference>
<accession>A0AAD7QXI2</accession>
<dbReference type="GeneID" id="80882042"/>
<dbReference type="Pfam" id="PF00646">
    <property type="entry name" value="F-box"/>
    <property type="match status" value="1"/>
</dbReference>
<name>A0AAD7QXI2_9ASCO</name>
<dbReference type="Proteomes" id="UP001217417">
    <property type="component" value="Unassembled WGS sequence"/>
</dbReference>
<sequence>MVFRNARINPFTFLPPEMFREAISYIAYPEILVARSVCRTWKKHIDEYLASDSHAYDIIDYTTVPWFHITISGFLNIFRNKHIYSLTLPDEKGVSKETADHMSLIVYVVLLALGGFSRTTEYKGELTGLLEQHPECVEYFHRIRKGLPPFSTDLKRSEFVKSIRRLEVRSEFQAGTTALCPIGVSAIFDRLEELVLPMVILNAFFGRILSKSTAEVSFPALRELEFITCHAIFVHSWSAPWKYPENAPSRLPNLTNLKITNNSDFTEPAVVWILRSCCKSSMPKLALFKCNKVHFYLEDPEIIEREWILEGNGPKMVEIRDCYFEGVKDPENIVYDLR</sequence>
<dbReference type="InterPro" id="IPR036047">
    <property type="entry name" value="F-box-like_dom_sf"/>
</dbReference>
<proteinExistence type="predicted"/>
<dbReference type="RefSeq" id="XP_056046744.1">
    <property type="nucleotide sequence ID" value="XM_056186876.1"/>
</dbReference>